<dbReference type="RefSeq" id="WP_084665853.1">
    <property type="nucleotide sequence ID" value="NZ_LT838272.1"/>
</dbReference>
<dbReference type="GO" id="GO:0019464">
    <property type="term" value="P:glycine decarboxylation via glycine cleavage system"/>
    <property type="evidence" value="ECO:0007669"/>
    <property type="project" value="UniProtKB-UniRule"/>
</dbReference>
<dbReference type="SUPFAM" id="SSF51230">
    <property type="entry name" value="Single hybrid motif"/>
    <property type="match status" value="1"/>
</dbReference>
<dbReference type="InterPro" id="IPR000089">
    <property type="entry name" value="Biotin_lipoyl"/>
</dbReference>
<dbReference type="AlphaFoldDB" id="A0A1W1VYQ3"/>
<evidence type="ECO:0000313" key="7">
    <source>
        <dbReference type="Proteomes" id="UP000192569"/>
    </source>
</evidence>
<dbReference type="STRING" id="698762.SAMN00808754_2306"/>
<accession>A0A1W1VYQ3</accession>
<dbReference type="InterPro" id="IPR011053">
    <property type="entry name" value="Single_hybrid_motif"/>
</dbReference>
<dbReference type="EMBL" id="LT838272">
    <property type="protein sequence ID" value="SMB98390.1"/>
    <property type="molecule type" value="Genomic_DNA"/>
</dbReference>
<comment type="subunit">
    <text evidence="3">The glycine cleavage system is composed of four proteins: P, T, L and H.</text>
</comment>
<dbReference type="PROSITE" id="PS00189">
    <property type="entry name" value="LIPOYL"/>
    <property type="match status" value="1"/>
</dbReference>
<name>A0A1W1VYQ3_9FIRM</name>
<feature type="modified residue" description="N6-lipoyllysine" evidence="3 4">
    <location>
        <position position="68"/>
    </location>
</feature>
<evidence type="ECO:0000313" key="6">
    <source>
        <dbReference type="EMBL" id="SMB98390.1"/>
    </source>
</evidence>
<keyword evidence="2 3" id="KW-0450">Lipoyl</keyword>
<dbReference type="Proteomes" id="UP000192569">
    <property type="component" value="Chromosome I"/>
</dbReference>
<proteinExistence type="inferred from homology"/>
<gene>
    <name evidence="3" type="primary">gcvH</name>
    <name evidence="6" type="ORF">SAMN00808754_2306</name>
</gene>
<dbReference type="PANTHER" id="PTHR11715">
    <property type="entry name" value="GLYCINE CLEAVAGE SYSTEM H PROTEIN"/>
    <property type="match status" value="1"/>
</dbReference>
<dbReference type="OrthoDB" id="9796712at2"/>
<dbReference type="NCBIfam" id="NF002270">
    <property type="entry name" value="PRK01202.1"/>
    <property type="match status" value="1"/>
</dbReference>
<comment type="cofactor">
    <cofactor evidence="3">
        <name>(R)-lipoate</name>
        <dbReference type="ChEBI" id="CHEBI:83088"/>
    </cofactor>
    <text evidence="3">Binds 1 lipoyl cofactor covalently.</text>
</comment>
<organism evidence="6 7">
    <name type="scientific">Thermanaeromonas toyohensis ToBE</name>
    <dbReference type="NCBI Taxonomy" id="698762"/>
    <lineage>
        <taxon>Bacteria</taxon>
        <taxon>Bacillati</taxon>
        <taxon>Bacillota</taxon>
        <taxon>Clostridia</taxon>
        <taxon>Neomoorellales</taxon>
        <taxon>Neomoorellaceae</taxon>
        <taxon>Thermanaeromonas</taxon>
    </lineage>
</organism>
<dbReference type="CDD" id="cd06848">
    <property type="entry name" value="GCS_H"/>
    <property type="match status" value="1"/>
</dbReference>
<evidence type="ECO:0000256" key="3">
    <source>
        <dbReference type="HAMAP-Rule" id="MF_00272"/>
    </source>
</evidence>
<dbReference type="NCBIfam" id="TIGR00527">
    <property type="entry name" value="gcvH"/>
    <property type="match status" value="1"/>
</dbReference>
<comment type="function">
    <text evidence="3">The glycine cleavage system catalyzes the degradation of glycine. The H protein shuttles the methylamine group of glycine from the P protein to the T protein.</text>
</comment>
<dbReference type="InterPro" id="IPR033753">
    <property type="entry name" value="GCV_H/Fam206"/>
</dbReference>
<dbReference type="PROSITE" id="PS50968">
    <property type="entry name" value="BIOTINYL_LIPOYL"/>
    <property type="match status" value="1"/>
</dbReference>
<evidence type="ECO:0000256" key="4">
    <source>
        <dbReference type="PIRSR" id="PIRSR617453-50"/>
    </source>
</evidence>
<evidence type="ECO:0000256" key="2">
    <source>
        <dbReference type="ARBA" id="ARBA00022823"/>
    </source>
</evidence>
<dbReference type="GO" id="GO:0009249">
    <property type="term" value="P:protein lipoylation"/>
    <property type="evidence" value="ECO:0007669"/>
    <property type="project" value="TreeGrafter"/>
</dbReference>
<dbReference type="PANTHER" id="PTHR11715:SF3">
    <property type="entry name" value="GLYCINE CLEAVAGE SYSTEM H PROTEIN-RELATED"/>
    <property type="match status" value="1"/>
</dbReference>
<dbReference type="HAMAP" id="MF_00272">
    <property type="entry name" value="GcvH"/>
    <property type="match status" value="1"/>
</dbReference>
<protein>
    <recommendedName>
        <fullName evidence="3">Glycine cleavage system H protein</fullName>
    </recommendedName>
</protein>
<dbReference type="InterPro" id="IPR002930">
    <property type="entry name" value="GCV_H"/>
</dbReference>
<evidence type="ECO:0000256" key="1">
    <source>
        <dbReference type="ARBA" id="ARBA00009249"/>
    </source>
</evidence>
<sequence length="138" mass="15477">MQIGEFYFPDELYYDEKHGWAKVEGQEVVVGLTDFTQKLAGNFLHVMLPKVGKKVKKGQPLASVESAKWVGRLYAPVGGEVVAVNEALKTAPRLLNEDPYGSGWMVRLKMDNPLELKTLMQGETLVTFIEKEAAKHKK</sequence>
<dbReference type="Pfam" id="PF01597">
    <property type="entry name" value="GCV_H"/>
    <property type="match status" value="1"/>
</dbReference>
<dbReference type="InterPro" id="IPR017453">
    <property type="entry name" value="GCV_H_sub"/>
</dbReference>
<keyword evidence="7" id="KW-1185">Reference proteome</keyword>
<dbReference type="GO" id="GO:0005737">
    <property type="term" value="C:cytoplasm"/>
    <property type="evidence" value="ECO:0007669"/>
    <property type="project" value="TreeGrafter"/>
</dbReference>
<dbReference type="Gene3D" id="2.40.50.100">
    <property type="match status" value="1"/>
</dbReference>
<feature type="domain" description="Lipoyl-binding" evidence="5">
    <location>
        <begin position="27"/>
        <end position="109"/>
    </location>
</feature>
<dbReference type="InterPro" id="IPR003016">
    <property type="entry name" value="2-oxoA_DH_lipoyl-BS"/>
</dbReference>
<dbReference type="GO" id="GO:0005960">
    <property type="term" value="C:glycine cleavage complex"/>
    <property type="evidence" value="ECO:0007669"/>
    <property type="project" value="InterPro"/>
</dbReference>
<evidence type="ECO:0000259" key="5">
    <source>
        <dbReference type="PROSITE" id="PS50968"/>
    </source>
</evidence>
<comment type="similarity">
    <text evidence="1 3">Belongs to the GcvH family.</text>
</comment>
<reference evidence="6 7" key="1">
    <citation type="submission" date="2017-04" db="EMBL/GenBank/DDBJ databases">
        <authorList>
            <person name="Afonso C.L."/>
            <person name="Miller P.J."/>
            <person name="Scott M.A."/>
            <person name="Spackman E."/>
            <person name="Goraichik I."/>
            <person name="Dimitrov K.M."/>
            <person name="Suarez D.L."/>
            <person name="Swayne D.E."/>
        </authorList>
    </citation>
    <scope>NUCLEOTIDE SEQUENCE [LARGE SCALE GENOMIC DNA]</scope>
    <source>
        <strain evidence="6 7">ToBE</strain>
    </source>
</reference>